<keyword evidence="7 8" id="KW-0320">Glycogen biosynthesis</keyword>
<evidence type="ECO:0000256" key="1">
    <source>
        <dbReference type="ARBA" id="ARBA00001478"/>
    </source>
</evidence>
<dbReference type="PANTHER" id="PTHR45825">
    <property type="entry name" value="GRANULE-BOUND STARCH SYNTHASE 1, CHLOROPLASTIC/AMYLOPLASTIC"/>
    <property type="match status" value="1"/>
</dbReference>
<evidence type="ECO:0000256" key="6">
    <source>
        <dbReference type="ARBA" id="ARBA00022679"/>
    </source>
</evidence>
<evidence type="ECO:0000256" key="5">
    <source>
        <dbReference type="ARBA" id="ARBA00022676"/>
    </source>
</evidence>
<dbReference type="GO" id="GO:0004373">
    <property type="term" value="F:alpha-1,4-glucan glucosyltransferase (UDP-glucose donor) activity"/>
    <property type="evidence" value="ECO:0007669"/>
    <property type="project" value="InterPro"/>
</dbReference>
<comment type="catalytic activity">
    <reaction evidence="1 8">
        <text>[(1-&gt;4)-alpha-D-glucosyl](n) + ADP-alpha-D-glucose = [(1-&gt;4)-alpha-D-glucosyl](n+1) + ADP + H(+)</text>
        <dbReference type="Rhea" id="RHEA:18189"/>
        <dbReference type="Rhea" id="RHEA-COMP:9584"/>
        <dbReference type="Rhea" id="RHEA-COMP:9587"/>
        <dbReference type="ChEBI" id="CHEBI:15378"/>
        <dbReference type="ChEBI" id="CHEBI:15444"/>
        <dbReference type="ChEBI" id="CHEBI:57498"/>
        <dbReference type="ChEBI" id="CHEBI:456216"/>
        <dbReference type="EC" id="2.4.1.21"/>
    </reaction>
</comment>
<dbReference type="GO" id="GO:0005978">
    <property type="term" value="P:glycogen biosynthetic process"/>
    <property type="evidence" value="ECO:0007669"/>
    <property type="project" value="UniProtKB-UniRule"/>
</dbReference>
<evidence type="ECO:0000259" key="10">
    <source>
        <dbReference type="Pfam" id="PF08323"/>
    </source>
</evidence>
<sequence length="501" mass="56231">MLDTEPPRLVFIASEVYPFSKSGGLADVMGILPLTLHRMGVPTAVMTPLYGRLSTASYPLRLVYEDCPVGYPWPTTTADIYEADYKGVPVYFISRGEYFDRRHYYCTAKGDYFDNCERFIFFCRAALSAMEHLKFPVRVVHVHDWHAALAAAFVYYWRKGNPFWSRVRTVMTIHNLAFQGRFSNRLFWDSGLPHEAWNMDGVEYYDSFNLLKAGIVYADLITTVSPTYAREIVTAKFGCGLEGVLAQRKRDLVGVLNGVDYTVWDPSRDKFLEQTYDAGNMAGKQACKNKLIQIMGIDPALRNRPVLGFIGRLRGQKGIDLLLDIMDRLMKEQVAVVVLGEGKPAHEARLLDLVEKYPGRLCAHVGYTEELAHQIQAGSDIFLMPSRYEPCGLTQLYSLRYGTPPVATDVGGLSDTIVSHPNPGATGFTFAESSPESFLAGIRQALAVWRNKMAWNALCANGMRADFSWEQSARIYTQLYRSLGLDDTVVQHAPAARSSKS</sequence>
<protein>
    <recommendedName>
        <fullName evidence="8">Glycogen synthase</fullName>
        <ecNumber evidence="8">2.4.1.21</ecNumber>
    </recommendedName>
    <alternativeName>
        <fullName evidence="8">Starch [bacterial glycogen] synthase</fullName>
    </alternativeName>
</protein>
<accession>A0A194AJI0</accession>
<dbReference type="UniPathway" id="UPA00164"/>
<dbReference type="EC" id="2.4.1.21" evidence="8"/>
<dbReference type="Proteomes" id="UP000095200">
    <property type="component" value="Unassembled WGS sequence"/>
</dbReference>
<evidence type="ECO:0000256" key="8">
    <source>
        <dbReference type="HAMAP-Rule" id="MF_00484"/>
    </source>
</evidence>
<evidence type="ECO:0000256" key="3">
    <source>
        <dbReference type="ARBA" id="ARBA00004964"/>
    </source>
</evidence>
<dbReference type="Pfam" id="PF08323">
    <property type="entry name" value="Glyco_transf_5"/>
    <property type="match status" value="1"/>
</dbReference>
<dbReference type="NCBIfam" id="TIGR02095">
    <property type="entry name" value="glgA"/>
    <property type="match status" value="1"/>
</dbReference>
<feature type="domain" description="Glycosyl transferase family 1" evidence="9">
    <location>
        <begin position="303"/>
        <end position="449"/>
    </location>
</feature>
<dbReference type="EMBL" id="BDFE01000017">
    <property type="protein sequence ID" value="GAU09395.1"/>
    <property type="molecule type" value="Genomic_DNA"/>
</dbReference>
<evidence type="ECO:0000259" key="9">
    <source>
        <dbReference type="Pfam" id="PF00534"/>
    </source>
</evidence>
<dbReference type="OrthoDB" id="9808590at2"/>
<gene>
    <name evidence="8" type="primary">glgA</name>
    <name evidence="11" type="ORF">DPF_2121</name>
</gene>
<evidence type="ECO:0000256" key="4">
    <source>
        <dbReference type="ARBA" id="ARBA00010281"/>
    </source>
</evidence>
<comment type="similarity">
    <text evidence="4 8">Belongs to the glycosyltransferase 1 family. Bacterial/plant glycogen synthase subfamily.</text>
</comment>
<comment type="caution">
    <text evidence="11">The sequence shown here is derived from an EMBL/GenBank/DDBJ whole genome shotgun (WGS) entry which is preliminary data.</text>
</comment>
<dbReference type="InterPro" id="IPR001296">
    <property type="entry name" value="Glyco_trans_1"/>
</dbReference>
<evidence type="ECO:0000256" key="2">
    <source>
        <dbReference type="ARBA" id="ARBA00002764"/>
    </source>
</evidence>
<dbReference type="GO" id="GO:0009011">
    <property type="term" value="F:alpha-1,4-glucan glucosyltransferase (ADP-glucose donor) activity"/>
    <property type="evidence" value="ECO:0007669"/>
    <property type="project" value="UniProtKB-UniRule"/>
</dbReference>
<organism evidence="11 12">
    <name type="scientific">Desulfoplanes formicivorans</name>
    <dbReference type="NCBI Taxonomy" id="1592317"/>
    <lineage>
        <taxon>Bacteria</taxon>
        <taxon>Pseudomonadati</taxon>
        <taxon>Thermodesulfobacteriota</taxon>
        <taxon>Desulfovibrionia</taxon>
        <taxon>Desulfovibrionales</taxon>
        <taxon>Desulfoplanaceae</taxon>
        <taxon>Desulfoplanes</taxon>
    </lineage>
</organism>
<dbReference type="InterPro" id="IPR013534">
    <property type="entry name" value="Starch_synth_cat_dom"/>
</dbReference>
<keyword evidence="6 8" id="KW-0808">Transferase</keyword>
<dbReference type="Gene3D" id="3.40.50.2000">
    <property type="entry name" value="Glycogen Phosphorylase B"/>
    <property type="match status" value="2"/>
</dbReference>
<dbReference type="RefSeq" id="WP_069859628.1">
    <property type="nucleotide sequence ID" value="NZ_BDFE01000017.1"/>
</dbReference>
<dbReference type="AlphaFoldDB" id="A0A194AJI0"/>
<proteinExistence type="inferred from homology"/>
<keyword evidence="5 8" id="KW-0328">Glycosyltransferase</keyword>
<evidence type="ECO:0000256" key="7">
    <source>
        <dbReference type="ARBA" id="ARBA00023056"/>
    </source>
</evidence>
<dbReference type="SUPFAM" id="SSF53756">
    <property type="entry name" value="UDP-Glycosyltransferase/glycogen phosphorylase"/>
    <property type="match status" value="1"/>
</dbReference>
<comment type="function">
    <text evidence="2 8">Synthesizes alpha-1,4-glucan chains using ADP-glucose.</text>
</comment>
<dbReference type="Pfam" id="PF00534">
    <property type="entry name" value="Glycos_transf_1"/>
    <property type="match status" value="1"/>
</dbReference>
<feature type="domain" description="Starch synthase catalytic" evidence="10">
    <location>
        <begin position="9"/>
        <end position="246"/>
    </location>
</feature>
<evidence type="ECO:0000313" key="11">
    <source>
        <dbReference type="EMBL" id="GAU09395.1"/>
    </source>
</evidence>
<evidence type="ECO:0000313" key="12">
    <source>
        <dbReference type="Proteomes" id="UP000095200"/>
    </source>
</evidence>
<comment type="pathway">
    <text evidence="3 8">Glycan biosynthesis; glycogen biosynthesis.</text>
</comment>
<name>A0A194AJI0_9BACT</name>
<dbReference type="STRING" id="1592317.DPF_2121"/>
<keyword evidence="12" id="KW-1185">Reference proteome</keyword>
<reference evidence="12" key="1">
    <citation type="submission" date="2016-06" db="EMBL/GenBank/DDBJ databases">
        <title>Draft genome sequence of Desulfoplanes formicivorans strain Pf12B.</title>
        <authorList>
            <person name="Watanabe M."/>
            <person name="Kojima H."/>
            <person name="Fukui M."/>
        </authorList>
    </citation>
    <scope>NUCLEOTIDE SEQUENCE [LARGE SCALE GENOMIC DNA]</scope>
    <source>
        <strain evidence="12">Pf12B</strain>
    </source>
</reference>
<feature type="binding site" evidence="8">
    <location>
        <position position="21"/>
    </location>
    <ligand>
        <name>ADP-alpha-D-glucose</name>
        <dbReference type="ChEBI" id="CHEBI:57498"/>
    </ligand>
</feature>
<dbReference type="InterPro" id="IPR011835">
    <property type="entry name" value="GS/SS"/>
</dbReference>
<dbReference type="PANTHER" id="PTHR45825:SF11">
    <property type="entry name" value="ALPHA AMYLASE DOMAIN-CONTAINING PROTEIN"/>
    <property type="match status" value="1"/>
</dbReference>
<dbReference type="NCBIfam" id="NF001899">
    <property type="entry name" value="PRK00654.1-2"/>
    <property type="match status" value="1"/>
</dbReference>
<dbReference type="HAMAP" id="MF_00484">
    <property type="entry name" value="Glycogen_synth"/>
    <property type="match status" value="1"/>
</dbReference>
<dbReference type="CDD" id="cd03791">
    <property type="entry name" value="GT5_Glycogen_synthase_DULL1-like"/>
    <property type="match status" value="1"/>
</dbReference>